<evidence type="ECO:0000256" key="8">
    <source>
        <dbReference type="ARBA" id="ARBA00042619"/>
    </source>
</evidence>
<sequence>MKKKVVGIVGGGLGGLASAVLLAYHGFEVHLVEKNQHLGGKMMRHQLGRAQFDFGPNTITMPDVFKSIFKETGVNPDDYLEFIQLKTHTRNHFTNGTTLDLSTDVSEVSSQLTSFEPDARSCYSNYLTEIKRLYGLSERYFFHRTFTSWTDYLSPELARALIQVRPHQTLDSFHRKYFTNEQVIQMFNRYATYIGSSPYVAPATFAMIAYLELIEGVYYVKGGNPVIAEALTTRAVELGVNIKKDTEVNHLEVKDSRVTAMALSTDEMIDVDEVIMNGDLLSVYPSLVKEKYRPSFKDRKRDSYEPSISALVLLVSLNKRLDSLIHHQVYFSESYEKEFNELFTKKQLPKDPTVYICNSSYTDPAVSPDGDNLFILVNAPAITNEKDPLDLETYKEVIYDKLEAFGVEIRPYILEEKIIEPNWIASTFNAYRGALYGPASNKRKDAYLRPANKAKDLSNLYFVGGSTHPGGGSPMVTLSGKNIAKVLIDKHG</sequence>
<evidence type="ECO:0000256" key="4">
    <source>
        <dbReference type="ARBA" id="ARBA00037901"/>
    </source>
</evidence>
<evidence type="ECO:0000313" key="12">
    <source>
        <dbReference type="EMBL" id="ADC50962.1"/>
    </source>
</evidence>
<keyword evidence="13" id="KW-1185">Reference proteome</keyword>
<dbReference type="RefSeq" id="WP_012958324.1">
    <property type="nucleotide sequence ID" value="NC_013791.2"/>
</dbReference>
<name>D3FZ93_ALKPO</name>
<evidence type="ECO:0000256" key="10">
    <source>
        <dbReference type="RuleBase" id="RU362075"/>
    </source>
</evidence>
<keyword evidence="2 10" id="KW-0125">Carotenoid biosynthesis</keyword>
<evidence type="ECO:0000256" key="6">
    <source>
        <dbReference type="ARBA" id="ARBA00039159"/>
    </source>
</evidence>
<dbReference type="STRING" id="398511.BpOF4_14565"/>
<comment type="cofactor">
    <cofactor evidence="1">
        <name>FAD</name>
        <dbReference type="ChEBI" id="CHEBI:57692"/>
    </cofactor>
</comment>
<dbReference type="PANTHER" id="PTHR43734:SF7">
    <property type="entry name" value="4,4'-DIAPONEUROSPORENE OXYGENASE"/>
    <property type="match status" value="1"/>
</dbReference>
<dbReference type="Pfam" id="PF01593">
    <property type="entry name" value="Amino_oxidase"/>
    <property type="match status" value="1"/>
</dbReference>
<evidence type="ECO:0000256" key="2">
    <source>
        <dbReference type="ARBA" id="ARBA00022746"/>
    </source>
</evidence>
<dbReference type="Gene3D" id="3.50.50.60">
    <property type="entry name" value="FAD/NAD(P)-binding domain"/>
    <property type="match status" value="2"/>
</dbReference>
<dbReference type="InterPro" id="IPR014105">
    <property type="entry name" value="Carotenoid/retinoid_OxRdtase"/>
</dbReference>
<dbReference type="PANTHER" id="PTHR43734">
    <property type="entry name" value="PHYTOENE DESATURASE"/>
    <property type="match status" value="1"/>
</dbReference>
<dbReference type="GO" id="GO:0016117">
    <property type="term" value="P:carotenoid biosynthetic process"/>
    <property type="evidence" value="ECO:0007669"/>
    <property type="project" value="UniProtKB-KW"/>
</dbReference>
<protein>
    <recommendedName>
        <fullName evidence="6">4,4'-diaponeurosporene oxygenase</fullName>
    </recommendedName>
    <alternativeName>
        <fullName evidence="7">4,4'-diaponeurosporene oxidase</fullName>
    </alternativeName>
    <alternativeName>
        <fullName evidence="8">Carotenoid oxidase</fullName>
    </alternativeName>
</protein>
<organism evidence="12 13">
    <name type="scientific">Alkalihalophilus pseudofirmus (strain ATCC BAA-2126 / JCM 17055 / OF4)</name>
    <name type="common">Bacillus pseudofirmus</name>
    <dbReference type="NCBI Taxonomy" id="398511"/>
    <lineage>
        <taxon>Bacteria</taxon>
        <taxon>Bacillati</taxon>
        <taxon>Bacillota</taxon>
        <taxon>Bacilli</taxon>
        <taxon>Bacillales</taxon>
        <taxon>Bacillaceae</taxon>
        <taxon>Alkalihalophilus</taxon>
    </lineage>
</organism>
<evidence type="ECO:0000313" key="13">
    <source>
        <dbReference type="Proteomes" id="UP000001544"/>
    </source>
</evidence>
<evidence type="ECO:0000256" key="5">
    <source>
        <dbReference type="ARBA" id="ARBA00038194"/>
    </source>
</evidence>
<dbReference type="KEGG" id="bpf:BpOF4_14565"/>
<evidence type="ECO:0000256" key="7">
    <source>
        <dbReference type="ARBA" id="ARBA00041900"/>
    </source>
</evidence>
<evidence type="ECO:0000256" key="1">
    <source>
        <dbReference type="ARBA" id="ARBA00001974"/>
    </source>
</evidence>
<feature type="domain" description="Amine oxidase" evidence="11">
    <location>
        <begin position="13"/>
        <end position="487"/>
    </location>
</feature>
<evidence type="ECO:0000256" key="9">
    <source>
        <dbReference type="ARBA" id="ARBA00048532"/>
    </source>
</evidence>
<dbReference type="HOGENOM" id="CLU_019722_2_1_9"/>
<dbReference type="eggNOG" id="COG1233">
    <property type="taxonomic scope" value="Bacteria"/>
</dbReference>
<comment type="pathway">
    <text evidence="4">Carotenoid biosynthesis; staphyloxanthin biosynthesis; staphyloxanthin from farnesyl diphosphate: step 3/5.</text>
</comment>
<dbReference type="GO" id="GO:0016491">
    <property type="term" value="F:oxidoreductase activity"/>
    <property type="evidence" value="ECO:0007669"/>
    <property type="project" value="UniProtKB-KW"/>
</dbReference>
<dbReference type="SUPFAM" id="SSF51905">
    <property type="entry name" value="FAD/NAD(P)-binding domain"/>
    <property type="match status" value="1"/>
</dbReference>
<dbReference type="Proteomes" id="UP000001544">
    <property type="component" value="Chromosome"/>
</dbReference>
<comment type="similarity">
    <text evidence="5">Belongs to the carotenoid/retinoid oxidoreductase family. CrtP subfamily.</text>
</comment>
<evidence type="ECO:0000256" key="3">
    <source>
        <dbReference type="ARBA" id="ARBA00023002"/>
    </source>
</evidence>
<dbReference type="InterPro" id="IPR036188">
    <property type="entry name" value="FAD/NAD-bd_sf"/>
</dbReference>
<reference evidence="12 13" key="1">
    <citation type="journal article" date="2011" name="Environ. Microbiol.">
        <title>Genome of alkaliphilic Bacillus pseudofirmus OF4 reveals adaptations that support the ability to grow in an external pH range from 7.5 to 11.4.</title>
        <authorList>
            <person name="Janto B."/>
            <person name="Ahmed A."/>
            <person name="Ito M."/>
            <person name="Liu J."/>
            <person name="Hicks D.B."/>
            <person name="Pagni S."/>
            <person name="Fackelmayer O.J."/>
            <person name="Smith T.A."/>
            <person name="Earl J."/>
            <person name="Elbourne L.D."/>
            <person name="Hassan K."/>
            <person name="Paulsen I.T."/>
            <person name="Kolsto A.B."/>
            <person name="Tourasse N.J."/>
            <person name="Ehrlich G.D."/>
            <person name="Boissy R."/>
            <person name="Ivey D.M."/>
            <person name="Li G."/>
            <person name="Xue Y."/>
            <person name="Ma Y."/>
            <person name="Hu F.Z."/>
            <person name="Krulwich T.A."/>
        </authorList>
    </citation>
    <scope>NUCLEOTIDE SEQUENCE [LARGE SCALE GENOMIC DNA]</scope>
    <source>
        <strain evidence="13">ATCC BAA-2126 / JCM 17055 / OF4</strain>
    </source>
</reference>
<accession>D3FZ93</accession>
<gene>
    <name evidence="12" type="primary">crtP</name>
    <name evidence="12" type="ordered locus">BpOF4_14565</name>
</gene>
<dbReference type="NCBIfam" id="TIGR02734">
    <property type="entry name" value="crtI_fam"/>
    <property type="match status" value="1"/>
</dbReference>
<keyword evidence="3 10" id="KW-0560">Oxidoreductase</keyword>
<proteinExistence type="inferred from homology"/>
<dbReference type="InterPro" id="IPR002937">
    <property type="entry name" value="Amino_oxidase"/>
</dbReference>
<dbReference type="AlphaFoldDB" id="D3FZ93"/>
<dbReference type="EMBL" id="CP001878">
    <property type="protein sequence ID" value="ADC50962.1"/>
    <property type="molecule type" value="Genomic_DNA"/>
</dbReference>
<comment type="catalytic activity">
    <reaction evidence="9">
        <text>all-trans-4,4'-diaponeurosporene + 2 AH2 + 2 O2 = 4,4'-diaponeurosporenal + 2 A + 3 H2O</text>
        <dbReference type="Rhea" id="RHEA:56104"/>
        <dbReference type="ChEBI" id="CHEBI:13193"/>
        <dbReference type="ChEBI" id="CHEBI:15377"/>
        <dbReference type="ChEBI" id="CHEBI:15379"/>
        <dbReference type="ChEBI" id="CHEBI:17499"/>
        <dbReference type="ChEBI" id="CHEBI:62743"/>
        <dbReference type="ChEBI" id="CHEBI:79065"/>
    </reaction>
</comment>
<evidence type="ECO:0000259" key="11">
    <source>
        <dbReference type="Pfam" id="PF01593"/>
    </source>
</evidence>